<keyword evidence="3" id="KW-1185">Reference proteome</keyword>
<dbReference type="Pfam" id="PF23843">
    <property type="entry name" value="DUF7210"/>
    <property type="match status" value="1"/>
</dbReference>
<dbReference type="AlphaFoldDB" id="A0AAX3BDX1"/>
<evidence type="ECO:0000259" key="1">
    <source>
        <dbReference type="Pfam" id="PF23843"/>
    </source>
</evidence>
<gene>
    <name evidence="2" type="ORF">KDW03_01630</name>
</gene>
<sequence length="54" mass="6317">MKYTTNIKVSYNGEVYNPGEEIEMSQKEAKNLINLGVLTKLEKEQKIEKEQKKE</sequence>
<reference evidence="2" key="2">
    <citation type="submission" date="2022-06" db="EMBL/GenBank/DDBJ databases">
        <title>Thermospira aquatica gen. nov., sp. nov.</title>
        <authorList>
            <person name="Ben Ali Gam Z."/>
            <person name="Labat M."/>
        </authorList>
    </citation>
    <scope>NUCLEOTIDE SEQUENCE</scope>
    <source>
        <strain evidence="2">F1F22</strain>
    </source>
</reference>
<evidence type="ECO:0000313" key="2">
    <source>
        <dbReference type="EMBL" id="URA10529.1"/>
    </source>
</evidence>
<reference evidence="2" key="1">
    <citation type="submission" date="2021-04" db="EMBL/GenBank/DDBJ databases">
        <authorList>
            <person name="Postec A."/>
        </authorList>
    </citation>
    <scope>NUCLEOTIDE SEQUENCE</scope>
    <source>
        <strain evidence="2">F1F22</strain>
    </source>
</reference>
<organism evidence="2 3">
    <name type="scientific">Thermospira aquatica</name>
    <dbReference type="NCBI Taxonomy" id="2828656"/>
    <lineage>
        <taxon>Bacteria</taxon>
        <taxon>Pseudomonadati</taxon>
        <taxon>Spirochaetota</taxon>
        <taxon>Spirochaetia</taxon>
        <taxon>Brevinematales</taxon>
        <taxon>Thermospiraceae</taxon>
        <taxon>Thermospira</taxon>
    </lineage>
</organism>
<dbReference type="EMBL" id="CP073355">
    <property type="protein sequence ID" value="URA10529.1"/>
    <property type="molecule type" value="Genomic_DNA"/>
</dbReference>
<dbReference type="KEGG" id="taqu:KDW03_01630"/>
<protein>
    <recommendedName>
        <fullName evidence="1">DUF7210 domain-containing protein</fullName>
    </recommendedName>
</protein>
<proteinExistence type="predicted"/>
<evidence type="ECO:0000313" key="3">
    <source>
        <dbReference type="Proteomes" id="UP001056539"/>
    </source>
</evidence>
<feature type="domain" description="DUF7210" evidence="1">
    <location>
        <begin position="1"/>
        <end position="37"/>
    </location>
</feature>
<dbReference type="InterPro" id="IPR055634">
    <property type="entry name" value="DUF7210"/>
</dbReference>
<dbReference type="RefSeq" id="WP_271435657.1">
    <property type="nucleotide sequence ID" value="NZ_CP073355.1"/>
</dbReference>
<accession>A0AAX3BDX1</accession>
<dbReference type="Proteomes" id="UP001056539">
    <property type="component" value="Chromosome"/>
</dbReference>
<name>A0AAX3BDX1_9SPIR</name>